<name>A0A0G4EAW4_VITBC</name>
<dbReference type="InParanoid" id="A0A0G4EAW4"/>
<sequence>MAQTSSQKVLRNYGRPVEGLTTFYWDLSEGDPGFCQLWPPPPAGVNGIYRTVALSIPGGDFHESRVCGMCIDIISDGSGGGREGDKVPPGERFRLYVNNANAGGSPGDLDMSDGGRDGKWQATWMATDCDPGDQGVAVVFESGSSENYMGIQIVNGPIPFRHVLYFSEGGQKWVPMRWQTRHMWTLSADETGVPWPERLFKAPYRFRVTSMKGEVKEITVDRMGSGRGDYVYANPVVQFEGIFPNRPANWRDTVSCEIEASQRTPIVRDTTVVDQLTERGCELLYGCWAAETDANPKCYKPTELGPPEGEDPYTCDQAGRFFPRQACGDSTTTESNCIMMGCCYDAEAAGGIKEFRDNIAGDIDGVDGGDGYEGPPACFTRPSDIRNYMGKVGGNVTYAVVEGMHLRR</sequence>
<dbReference type="AlphaFoldDB" id="A0A0G4EAW4"/>
<dbReference type="VEuPathDB" id="CryptoDB:Vbra_3535"/>
<dbReference type="SUPFAM" id="SSF50685">
    <property type="entry name" value="Barwin-like endoglucanases"/>
    <property type="match status" value="1"/>
</dbReference>
<evidence type="ECO:0000256" key="2">
    <source>
        <dbReference type="PROSITE-ProRule" id="PRU00779"/>
    </source>
</evidence>
<dbReference type="EMBL" id="CDMY01000077">
    <property type="protein sequence ID" value="CEL92429.1"/>
    <property type="molecule type" value="Genomic_DNA"/>
</dbReference>
<dbReference type="OrthoDB" id="5951524at2759"/>
<evidence type="ECO:0000256" key="1">
    <source>
        <dbReference type="ARBA" id="ARBA00023157"/>
    </source>
</evidence>
<protein>
    <recommendedName>
        <fullName evidence="3">P-type domain-containing protein</fullName>
    </recommendedName>
</protein>
<dbReference type="PROSITE" id="PS51448">
    <property type="entry name" value="P_TREFOIL_2"/>
    <property type="match status" value="1"/>
</dbReference>
<comment type="caution">
    <text evidence="2">Lacks conserved residue(s) required for the propagation of feature annotation.</text>
</comment>
<proteinExistence type="predicted"/>
<evidence type="ECO:0000259" key="3">
    <source>
        <dbReference type="PROSITE" id="PS51448"/>
    </source>
</evidence>
<dbReference type="SUPFAM" id="SSF49590">
    <property type="entry name" value="PHL pollen allergen"/>
    <property type="match status" value="1"/>
</dbReference>
<dbReference type="Gene3D" id="2.60.40.760">
    <property type="entry name" value="Expansin, cellulose-binding-like domain"/>
    <property type="match status" value="1"/>
</dbReference>
<dbReference type="PhylomeDB" id="A0A0G4EAW4"/>
<dbReference type="Proteomes" id="UP000041254">
    <property type="component" value="Unassembled WGS sequence"/>
</dbReference>
<keyword evidence="5" id="KW-1185">Reference proteome</keyword>
<dbReference type="InterPro" id="IPR044913">
    <property type="entry name" value="P_trefoil_dom_sf"/>
</dbReference>
<accession>A0A0G4EAW4</accession>
<dbReference type="Gene3D" id="4.10.110.10">
    <property type="entry name" value="Spasmolytic Protein, domain 1"/>
    <property type="match status" value="1"/>
</dbReference>
<keyword evidence="1 2" id="KW-1015">Disulfide bond</keyword>
<reference evidence="4 5" key="1">
    <citation type="submission" date="2014-11" db="EMBL/GenBank/DDBJ databases">
        <authorList>
            <person name="Zhu J."/>
            <person name="Qi W."/>
            <person name="Song R."/>
        </authorList>
    </citation>
    <scope>NUCLEOTIDE SEQUENCE [LARGE SCALE GENOMIC DNA]</scope>
</reference>
<dbReference type="InterPro" id="IPR000519">
    <property type="entry name" value="P_trefoil_dom"/>
</dbReference>
<dbReference type="InterPro" id="IPR036749">
    <property type="entry name" value="Expansin_CBD_sf"/>
</dbReference>
<evidence type="ECO:0000313" key="4">
    <source>
        <dbReference type="EMBL" id="CEL92429.1"/>
    </source>
</evidence>
<dbReference type="InterPro" id="IPR036908">
    <property type="entry name" value="RlpA-like_sf"/>
</dbReference>
<organism evidence="4 5">
    <name type="scientific">Vitrella brassicaformis (strain CCMP3155)</name>
    <dbReference type="NCBI Taxonomy" id="1169540"/>
    <lineage>
        <taxon>Eukaryota</taxon>
        <taxon>Sar</taxon>
        <taxon>Alveolata</taxon>
        <taxon>Colpodellida</taxon>
        <taxon>Vitrellaceae</taxon>
        <taxon>Vitrella</taxon>
    </lineage>
</organism>
<feature type="domain" description="P-type" evidence="3">
    <location>
        <begin position="313"/>
        <end position="382"/>
    </location>
</feature>
<gene>
    <name evidence="4" type="ORF">Vbra_3535</name>
</gene>
<evidence type="ECO:0000313" key="5">
    <source>
        <dbReference type="Proteomes" id="UP000041254"/>
    </source>
</evidence>
<feature type="disulfide bond" evidence="2">
    <location>
        <begin position="327"/>
        <end position="342"/>
    </location>
</feature>